<dbReference type="Gene3D" id="1.10.1410.40">
    <property type="match status" value="1"/>
</dbReference>
<dbReference type="PROSITE" id="PS51703">
    <property type="entry name" value="DZF"/>
    <property type="match status" value="1"/>
</dbReference>
<dbReference type="Pfam" id="PF20965">
    <property type="entry name" value="DZF_C"/>
    <property type="match status" value="1"/>
</dbReference>
<dbReference type="InterPro" id="IPR013087">
    <property type="entry name" value="Znf_C2H2_type"/>
</dbReference>
<feature type="domain" description="DZF" evidence="2">
    <location>
        <begin position="802"/>
        <end position="1163"/>
    </location>
</feature>
<dbReference type="GO" id="GO:0071011">
    <property type="term" value="C:precatalytic spliceosome"/>
    <property type="evidence" value="ECO:0007669"/>
    <property type="project" value="TreeGrafter"/>
</dbReference>
<dbReference type="PANTHER" id="PTHR45762:SF3">
    <property type="entry name" value="ZINC-FINGER PROTEIN AT 72D, ISOFORM B"/>
    <property type="match status" value="1"/>
</dbReference>
<keyword evidence="3" id="KW-1185">Reference proteome</keyword>
<dbReference type="Proteomes" id="UP000492821">
    <property type="component" value="Unassembled WGS sequence"/>
</dbReference>
<dbReference type="Gene3D" id="3.30.460.10">
    <property type="entry name" value="Beta Polymerase, domain 2"/>
    <property type="match status" value="1"/>
</dbReference>
<proteinExistence type="predicted"/>
<evidence type="ECO:0000313" key="4">
    <source>
        <dbReference type="WBParaSite" id="Pan_g9040.t2"/>
    </source>
</evidence>
<dbReference type="GO" id="GO:0003727">
    <property type="term" value="F:single-stranded RNA binding"/>
    <property type="evidence" value="ECO:0007669"/>
    <property type="project" value="TreeGrafter"/>
</dbReference>
<dbReference type="FunFam" id="1.10.1410.40:FF:000001">
    <property type="entry name" value="interleukin enhancer-binding factor 3 isoform X1"/>
    <property type="match status" value="1"/>
</dbReference>
<dbReference type="SMART" id="SM00451">
    <property type="entry name" value="ZnF_U1"/>
    <property type="match status" value="3"/>
</dbReference>
<dbReference type="SMART" id="SM00355">
    <property type="entry name" value="ZnF_C2H2"/>
    <property type="match status" value="3"/>
</dbReference>
<reference evidence="3" key="1">
    <citation type="journal article" date="2013" name="Genetics">
        <title>The draft genome and transcriptome of Panagrellus redivivus are shaped by the harsh demands of a free-living lifestyle.</title>
        <authorList>
            <person name="Srinivasan J."/>
            <person name="Dillman A.R."/>
            <person name="Macchietto M.G."/>
            <person name="Heikkinen L."/>
            <person name="Lakso M."/>
            <person name="Fracchia K.M."/>
            <person name="Antoshechkin I."/>
            <person name="Mortazavi A."/>
            <person name="Wong G."/>
            <person name="Sternberg P.W."/>
        </authorList>
    </citation>
    <scope>NUCLEOTIDE SEQUENCE [LARGE SCALE GENOMIC DNA]</scope>
    <source>
        <strain evidence="3">MT8872</strain>
    </source>
</reference>
<dbReference type="InterPro" id="IPR049402">
    <property type="entry name" value="DZF_dom_C"/>
</dbReference>
<dbReference type="Gene3D" id="3.30.160.60">
    <property type="entry name" value="Classic Zinc Finger"/>
    <property type="match status" value="2"/>
</dbReference>
<dbReference type="InterPro" id="IPR049401">
    <property type="entry name" value="DZF_dom_N"/>
</dbReference>
<dbReference type="PROSITE" id="PS00028">
    <property type="entry name" value="ZINC_FINGER_C2H2_1"/>
    <property type="match status" value="1"/>
</dbReference>
<accession>A0A7E4WCC2</accession>
<protein>
    <submittedName>
        <fullName evidence="4">DZF domain-containing protein</fullName>
    </submittedName>
</protein>
<feature type="region of interest" description="Disordered" evidence="1">
    <location>
        <begin position="865"/>
        <end position="889"/>
    </location>
</feature>
<dbReference type="PANTHER" id="PTHR45762">
    <property type="entry name" value="ZINC FINGER RNA-BINDING PROTEIN"/>
    <property type="match status" value="1"/>
</dbReference>
<organism evidence="3 4">
    <name type="scientific">Panagrellus redivivus</name>
    <name type="common">Microworm</name>
    <dbReference type="NCBI Taxonomy" id="6233"/>
    <lineage>
        <taxon>Eukaryota</taxon>
        <taxon>Metazoa</taxon>
        <taxon>Ecdysozoa</taxon>
        <taxon>Nematoda</taxon>
        <taxon>Chromadorea</taxon>
        <taxon>Rhabditida</taxon>
        <taxon>Tylenchina</taxon>
        <taxon>Panagrolaimomorpha</taxon>
        <taxon>Panagrolaimoidea</taxon>
        <taxon>Panagrolaimidae</taxon>
        <taxon>Panagrellus</taxon>
    </lineage>
</organism>
<evidence type="ECO:0000256" key="1">
    <source>
        <dbReference type="SAM" id="MobiDB-lite"/>
    </source>
</evidence>
<dbReference type="Pfam" id="PF12874">
    <property type="entry name" value="zf-met"/>
    <property type="match status" value="3"/>
</dbReference>
<dbReference type="InterPro" id="IPR006561">
    <property type="entry name" value="DZF_dom"/>
</dbReference>
<name>A0A7E4WCC2_PANRE</name>
<reference evidence="4" key="2">
    <citation type="submission" date="2020-10" db="UniProtKB">
        <authorList>
            <consortium name="WormBaseParasite"/>
        </authorList>
    </citation>
    <scope>IDENTIFICATION</scope>
</reference>
<feature type="compositionally biased region" description="Low complexity" evidence="1">
    <location>
        <begin position="626"/>
        <end position="640"/>
    </location>
</feature>
<feature type="region of interest" description="Disordered" evidence="1">
    <location>
        <begin position="682"/>
        <end position="703"/>
    </location>
</feature>
<dbReference type="InterPro" id="IPR036236">
    <property type="entry name" value="Znf_C2H2_sf"/>
</dbReference>
<dbReference type="InterPro" id="IPR043519">
    <property type="entry name" value="NT_sf"/>
</dbReference>
<evidence type="ECO:0000259" key="2">
    <source>
        <dbReference type="PROSITE" id="PS51703"/>
    </source>
</evidence>
<dbReference type="AlphaFoldDB" id="A0A7E4WCC2"/>
<dbReference type="SMART" id="SM00572">
    <property type="entry name" value="DZF"/>
    <property type="match status" value="1"/>
</dbReference>
<feature type="region of interest" description="Disordered" evidence="1">
    <location>
        <begin position="625"/>
        <end position="645"/>
    </location>
</feature>
<dbReference type="WBParaSite" id="Pan_g9040.t2">
    <property type="protein sequence ID" value="Pan_g9040.t2"/>
    <property type="gene ID" value="Pan_g9040"/>
</dbReference>
<dbReference type="SUPFAM" id="SSF57667">
    <property type="entry name" value="beta-beta-alpha zinc fingers"/>
    <property type="match status" value="3"/>
</dbReference>
<dbReference type="InterPro" id="IPR003604">
    <property type="entry name" value="Matrin/U1-like-C_Znf_C2H2"/>
</dbReference>
<dbReference type="GO" id="GO:0008270">
    <property type="term" value="F:zinc ion binding"/>
    <property type="evidence" value="ECO:0007669"/>
    <property type="project" value="InterPro"/>
</dbReference>
<feature type="compositionally biased region" description="Polar residues" evidence="1">
    <location>
        <begin position="682"/>
        <end position="696"/>
    </location>
</feature>
<dbReference type="Pfam" id="PF07528">
    <property type="entry name" value="DZF_N"/>
    <property type="match status" value="1"/>
</dbReference>
<sequence>MRDLLRWASFIAEFHDPCLGAEILYVSRLPNAALQNAARVRYGRVFDVDAVLPSAKIFQHNERGVCFGHPKYSLGIGPNVAVNSDRLVLLPSQNRLLQQLCVCANLNWLALLNGPRLSGKGSVVEVLATLAGRDLKRMRLNKETDASELLGTYEQILDYGVLHECASKFVQILESGNVGGLSASDISTLLNDLNSPKGENVQFLRLKISQVAALSTGEAQTELEALAHQLEAVCLRFEWRNSVFVEVSIAARLPFWIVSTAVSKVVANSSFPSKLMAVTSRSRPTHTVLRFAETVVAGTGAPTSPNCIAAICVADPRLRSALCLLFRIWMARTRLVLEVSLEQAQIIPQSGVYTNTMYNNYGGSNAGGYASYGSYPGTGANATFPNVAGSTGANFGYSNSFFQAANRGYTQAPSVTRDYGYGAPGDYSQSYKVQSAENPYGLGERRMPNNAPVGFTSAGQLASTPAALGGAYGAMNSTSSAVSGTHYEGYDAAVYAAASSYLTQKVGGGMSWINKPVARPSIHPDAHFATKNRRNFMKDPPKSIYCETCKISCAGPVAHREHLAGKAHKKKLALINGENKQSLPRAKTTYRCDVCEIMCTGKDTYDAHVRGSKHQKTLQTLKRLGKPIPTTDPTIIPPKDSSSPNAVPIGTVDIPAVPTTLPAAPKKIVGVTGSKFVGGSTLNSTSNGESTVMTESANDDGDVEVKPVGEEYVDAKYGPGGRLIEYHCRLCECSFTDPNAKAIHTKGRRHRTSYKQKVDPTLKVEVKGSVARSHAKRSQKFGDEGANGAPAANFFNNSGPNHQWVDVDNSVFAANNQSVDDTHIIAKYNEIQISMEEYESVNRLVDIIEAALKVVSDKLVDTDFDKPSTAEIEPKAEPASEDDAPEPGEAKDRVLKGLMRVGLLANNLLMKEDTTVDVVVLCVKIPTTYGLDKIVALLPECIDKTHADKLTITPDADKASIAVKIEGFTHTVNVSLTSGLVRPFEGRPDNTEGLPESVLPLAPMLNALAELRHANWYNNRAAPLAAMSMTMVILRDIRQRVITWEPLTTFMLSMLVQNVLESFGYPMTPGDALRRVFEAISSGLLLSKRPILYDPCEKDKVDVFGALTFQQREDITSSAQHALRLIIFEQIDKVLDMDRIEETAEGADAADEASRKRFHADDLNGSEMVDVKKSKIEPTTIA</sequence>
<feature type="compositionally biased region" description="Basic and acidic residues" evidence="1">
    <location>
        <begin position="865"/>
        <end position="878"/>
    </location>
</feature>
<evidence type="ECO:0000313" key="3">
    <source>
        <dbReference type="Proteomes" id="UP000492821"/>
    </source>
</evidence>
<dbReference type="GO" id="GO:0003725">
    <property type="term" value="F:double-stranded RNA binding"/>
    <property type="evidence" value="ECO:0007669"/>
    <property type="project" value="TreeGrafter"/>
</dbReference>